<proteinExistence type="predicted"/>
<feature type="coiled-coil region" evidence="1">
    <location>
        <begin position="380"/>
        <end position="411"/>
    </location>
</feature>
<evidence type="ECO:0000256" key="1">
    <source>
        <dbReference type="SAM" id="Coils"/>
    </source>
</evidence>
<accession>A0A2C9UBF4</accession>
<dbReference type="GO" id="GO:0008356">
    <property type="term" value="P:asymmetric cell division"/>
    <property type="evidence" value="ECO:0007669"/>
    <property type="project" value="InterPro"/>
</dbReference>
<organism evidence="3">
    <name type="scientific">Manihot esculenta</name>
    <name type="common">Cassava</name>
    <name type="synonym">Jatropha manihot</name>
    <dbReference type="NCBI Taxonomy" id="3983"/>
    <lineage>
        <taxon>Eukaryota</taxon>
        <taxon>Viridiplantae</taxon>
        <taxon>Streptophyta</taxon>
        <taxon>Embryophyta</taxon>
        <taxon>Tracheophyta</taxon>
        <taxon>Spermatophyta</taxon>
        <taxon>Magnoliopsida</taxon>
        <taxon>eudicotyledons</taxon>
        <taxon>Gunneridae</taxon>
        <taxon>Pentapetalae</taxon>
        <taxon>rosids</taxon>
        <taxon>fabids</taxon>
        <taxon>Malpighiales</taxon>
        <taxon>Euphorbiaceae</taxon>
        <taxon>Crotonoideae</taxon>
        <taxon>Manihoteae</taxon>
        <taxon>Manihot</taxon>
    </lineage>
</organism>
<sequence length="526" mass="59690">MSESECSRSICCPSPHRIVARWISGLRRTRVKRIPDEHVKKEKETESKIDEDEKGLGDRAVQARCSMDGLNGGNSVSTTGESRKDTSFNMGVGCCLLYLIAASKNELNKIVQMRLQMETLLQNTSEELINKSNISKLSKPNDMFAYSDTDSPQGPQFESQYIPESSTISAVDQSLKCEPPEKEKCSEEAMDQLEAELQAELERLQLHLDGEKLKHSELLRVEVTDEDTTCSKSQTPTSGEVIDLQPHDVDTDCGVPPDELERRLHELLEARQQEEIRELKAAIECLKHKLYEKEVEVSRWKDTAMLISRHAMEPSPLLQNTSEELINKSNISKLSKPNDMFAYSDTDSPQGPQFESQYIPESSTVSAVDQSLKCEPPEKEECSEEAMDQLEAELQAELERLQLHLDGEKLKHSELSRVEVTDEDTTCSKSQTKTSGEVIDLQPHDVDTDCGVPPDELERRLHELLEARQQEEIRELEAAIECLKHKLYEKEVEVSWWKDTAMLISRNAMEPSPFTSRNDPKIITDR</sequence>
<evidence type="ECO:0000256" key="2">
    <source>
        <dbReference type="SAM" id="MobiDB-lite"/>
    </source>
</evidence>
<protein>
    <submittedName>
        <fullName evidence="3">Uncharacterized protein</fullName>
    </submittedName>
</protein>
<dbReference type="InterPro" id="IPR040348">
    <property type="entry name" value="POLAR-like"/>
</dbReference>
<dbReference type="STRING" id="3983.A0A2C9UBF4"/>
<feature type="region of interest" description="Disordered" evidence="2">
    <location>
        <begin position="229"/>
        <end position="252"/>
    </location>
</feature>
<feature type="coiled-coil region" evidence="1">
    <location>
        <begin position="466"/>
        <end position="493"/>
    </location>
</feature>
<dbReference type="PANTHER" id="PTHR33476">
    <property type="entry name" value="EMB|CAB62613.1"/>
    <property type="match status" value="1"/>
</dbReference>
<gene>
    <name evidence="3" type="ORF">MANES_16G129200</name>
</gene>
<dbReference type="EMBL" id="CM004402">
    <property type="protein sequence ID" value="OAY27482.1"/>
    <property type="molecule type" value="Genomic_DNA"/>
</dbReference>
<dbReference type="PANTHER" id="PTHR33476:SF22">
    <property type="entry name" value="PROTEIN POLAR LOCALIZATION DURING ASYMMETRIC DIVISION AND REDISTRIBUTION"/>
    <property type="match status" value="1"/>
</dbReference>
<feature type="coiled-coil region" evidence="1">
    <location>
        <begin position="183"/>
        <end position="214"/>
    </location>
</feature>
<dbReference type="AlphaFoldDB" id="A0A2C9UBF4"/>
<reference evidence="3" key="1">
    <citation type="submission" date="2016-02" db="EMBL/GenBank/DDBJ databases">
        <title>WGS assembly of Manihot esculenta.</title>
        <authorList>
            <person name="Bredeson J.V."/>
            <person name="Prochnik S.E."/>
            <person name="Lyons J.B."/>
            <person name="Schmutz J."/>
            <person name="Grimwood J."/>
            <person name="Vrebalov J."/>
            <person name="Bart R.S."/>
            <person name="Amuge T."/>
            <person name="Ferguson M.E."/>
            <person name="Green R."/>
            <person name="Putnam N."/>
            <person name="Stites J."/>
            <person name="Rounsley S."/>
            <person name="Rokhsar D.S."/>
        </authorList>
    </citation>
    <scope>NUCLEOTIDE SEQUENCE [LARGE SCALE GENOMIC DNA]</scope>
    <source>
        <tissue evidence="3">Leaf</tissue>
    </source>
</reference>
<keyword evidence="1" id="KW-0175">Coiled coil</keyword>
<name>A0A2C9UBF4_MANES</name>
<dbReference type="OrthoDB" id="1916242at2759"/>
<evidence type="ECO:0000313" key="3">
    <source>
        <dbReference type="EMBL" id="OAY27482.1"/>
    </source>
</evidence>
<feature type="coiled-coil region" evidence="1">
    <location>
        <begin position="269"/>
        <end position="296"/>
    </location>
</feature>